<feature type="domain" description="Fibrinogen C-terminal" evidence="3">
    <location>
        <begin position="45"/>
        <end position="257"/>
    </location>
</feature>
<protein>
    <recommendedName>
        <fullName evidence="3">Fibrinogen C-terminal domain-containing protein</fullName>
    </recommendedName>
</protein>
<dbReference type="InterPro" id="IPR020837">
    <property type="entry name" value="Fibrinogen_CS"/>
</dbReference>
<dbReference type="InterPro" id="IPR050373">
    <property type="entry name" value="Fibrinogen_C-term_domain"/>
</dbReference>
<feature type="signal peptide" evidence="2">
    <location>
        <begin position="1"/>
        <end position="21"/>
    </location>
</feature>
<proteinExistence type="predicted"/>
<keyword evidence="2" id="KW-0732">Signal</keyword>
<dbReference type="Pfam" id="PF00147">
    <property type="entry name" value="Fibrinogen_C"/>
    <property type="match status" value="1"/>
</dbReference>
<dbReference type="Proteomes" id="UP000075880">
    <property type="component" value="Unassembled WGS sequence"/>
</dbReference>
<dbReference type="CDD" id="cd00087">
    <property type="entry name" value="FReD"/>
    <property type="match status" value="1"/>
</dbReference>
<accession>A0AAG5DGS7</accession>
<reference evidence="4" key="1">
    <citation type="submission" date="2024-04" db="UniProtKB">
        <authorList>
            <consortium name="EnsemblMetazoa"/>
        </authorList>
    </citation>
    <scope>IDENTIFICATION</scope>
    <source>
        <strain evidence="4">EBRO</strain>
    </source>
</reference>
<feature type="chain" id="PRO_5042593020" description="Fibrinogen C-terminal domain-containing protein" evidence="2">
    <location>
        <begin position="22"/>
        <end position="257"/>
    </location>
</feature>
<dbReference type="PROSITE" id="PS00514">
    <property type="entry name" value="FIBRINOGEN_C_1"/>
    <property type="match status" value="1"/>
</dbReference>
<dbReference type="InterPro" id="IPR014716">
    <property type="entry name" value="Fibrinogen_a/b/g_C_1"/>
</dbReference>
<dbReference type="GO" id="GO:0005615">
    <property type="term" value="C:extracellular space"/>
    <property type="evidence" value="ECO:0007669"/>
    <property type="project" value="TreeGrafter"/>
</dbReference>
<dbReference type="PROSITE" id="PS51406">
    <property type="entry name" value="FIBRINOGEN_C_2"/>
    <property type="match status" value="1"/>
</dbReference>
<dbReference type="EnsemblMetazoa" id="ENSAATROPT010966">
    <property type="protein sequence ID" value="ENSAATROPP009898"/>
    <property type="gene ID" value="ENSAATROPG008931"/>
</dbReference>
<dbReference type="InterPro" id="IPR002181">
    <property type="entry name" value="Fibrinogen_a/b/g_C_dom"/>
</dbReference>
<dbReference type="SMART" id="SM00186">
    <property type="entry name" value="FBG"/>
    <property type="match status" value="1"/>
</dbReference>
<evidence type="ECO:0000313" key="5">
    <source>
        <dbReference type="Proteomes" id="UP000075880"/>
    </source>
</evidence>
<keyword evidence="1" id="KW-1015">Disulfide bond</keyword>
<sequence length="257" mass="29595">MWRRLCFLALCAVICMAGVSSKPNEPTPDSRNVTGVDDYYTDDGAIEERLNSSCKEISSKVSGKYDIQLGKRFSVYCEQNAFGGGWIVFQHRMNGTVNFYRTWADYREGFGSLDGEFWLGLEILYQLTSSRTHELMVEMRDYQGNYGYAHYDQFIIGNESEGYSLEIGTYNGTAGDSLTYSSNGKFLTKDQEKDPSSFLHCAVHLQGAWWYKDCSQSNLNGIYGNLVYKDWIGMHWFGFKKDYRSMSYTRMMIRELD</sequence>
<dbReference type="AlphaFoldDB" id="A0AAG5DGS7"/>
<evidence type="ECO:0000313" key="4">
    <source>
        <dbReference type="EnsemblMetazoa" id="ENSAATROPP009898"/>
    </source>
</evidence>
<evidence type="ECO:0000256" key="2">
    <source>
        <dbReference type="SAM" id="SignalP"/>
    </source>
</evidence>
<dbReference type="SUPFAM" id="SSF56496">
    <property type="entry name" value="Fibrinogen C-terminal domain-like"/>
    <property type="match status" value="1"/>
</dbReference>
<dbReference type="Gene3D" id="3.90.215.10">
    <property type="entry name" value="Gamma Fibrinogen, chain A, domain 1"/>
    <property type="match status" value="1"/>
</dbReference>
<evidence type="ECO:0000256" key="1">
    <source>
        <dbReference type="ARBA" id="ARBA00023157"/>
    </source>
</evidence>
<dbReference type="PANTHER" id="PTHR19143">
    <property type="entry name" value="FIBRINOGEN/TENASCIN/ANGIOPOEITIN"/>
    <property type="match status" value="1"/>
</dbReference>
<evidence type="ECO:0000259" key="3">
    <source>
        <dbReference type="PROSITE" id="PS51406"/>
    </source>
</evidence>
<dbReference type="PANTHER" id="PTHR19143:SF327">
    <property type="entry name" value="FI21813P1-RELATED"/>
    <property type="match status" value="1"/>
</dbReference>
<keyword evidence="5" id="KW-1185">Reference proteome</keyword>
<dbReference type="InterPro" id="IPR036056">
    <property type="entry name" value="Fibrinogen-like_C"/>
</dbReference>
<organism evidence="4 5">
    <name type="scientific">Anopheles atroparvus</name>
    <name type="common">European mosquito</name>
    <dbReference type="NCBI Taxonomy" id="41427"/>
    <lineage>
        <taxon>Eukaryota</taxon>
        <taxon>Metazoa</taxon>
        <taxon>Ecdysozoa</taxon>
        <taxon>Arthropoda</taxon>
        <taxon>Hexapoda</taxon>
        <taxon>Insecta</taxon>
        <taxon>Pterygota</taxon>
        <taxon>Neoptera</taxon>
        <taxon>Endopterygota</taxon>
        <taxon>Diptera</taxon>
        <taxon>Nematocera</taxon>
        <taxon>Culicoidea</taxon>
        <taxon>Culicidae</taxon>
        <taxon>Anophelinae</taxon>
        <taxon>Anopheles</taxon>
    </lineage>
</organism>
<name>A0AAG5DGS7_ANOAO</name>